<evidence type="ECO:0000313" key="2">
    <source>
        <dbReference type="EMBL" id="MDQ0342627.1"/>
    </source>
</evidence>
<keyword evidence="1" id="KW-0812">Transmembrane</keyword>
<feature type="transmembrane region" description="Helical" evidence="1">
    <location>
        <begin position="55"/>
        <end position="76"/>
    </location>
</feature>
<name>A0ABU0D2L0_9BACI</name>
<sequence length="107" mass="12266">MSEQMVICEKCAGVIKNRDDLVTAVLLFAVVPYHESCYASDLKGVKSFFLDNQPLNGFSGNLIFILSIIIAFLWLLFADSKWYSIIALLPIGYRIYSYFIYEIHTKK</sequence>
<accession>A0ABU0D2L0</accession>
<evidence type="ECO:0000313" key="3">
    <source>
        <dbReference type="Proteomes" id="UP001232343"/>
    </source>
</evidence>
<feature type="transmembrane region" description="Helical" evidence="1">
    <location>
        <begin position="82"/>
        <end position="101"/>
    </location>
</feature>
<keyword evidence="3" id="KW-1185">Reference proteome</keyword>
<keyword evidence="1" id="KW-0472">Membrane</keyword>
<keyword evidence="1" id="KW-1133">Transmembrane helix</keyword>
<dbReference type="RefSeq" id="WP_244680828.1">
    <property type="nucleotide sequence ID" value="NZ_JALIRM010000002.1"/>
</dbReference>
<protein>
    <submittedName>
        <fullName evidence="2">Type II secretory pathway component PulF</fullName>
    </submittedName>
</protein>
<dbReference type="EMBL" id="JAUSUO010000002">
    <property type="protein sequence ID" value="MDQ0342627.1"/>
    <property type="molecule type" value="Genomic_DNA"/>
</dbReference>
<evidence type="ECO:0000256" key="1">
    <source>
        <dbReference type="SAM" id="Phobius"/>
    </source>
</evidence>
<comment type="caution">
    <text evidence="2">The sequence shown here is derived from an EMBL/GenBank/DDBJ whole genome shotgun (WGS) entry which is preliminary data.</text>
</comment>
<proteinExistence type="predicted"/>
<dbReference type="Proteomes" id="UP001232343">
    <property type="component" value="Unassembled WGS sequence"/>
</dbReference>
<reference evidence="2 3" key="1">
    <citation type="submission" date="2023-07" db="EMBL/GenBank/DDBJ databases">
        <title>Genomic Encyclopedia of Type Strains, Phase IV (KMG-IV): sequencing the most valuable type-strain genomes for metagenomic binning, comparative biology and taxonomic classification.</title>
        <authorList>
            <person name="Goeker M."/>
        </authorList>
    </citation>
    <scope>NUCLEOTIDE SEQUENCE [LARGE SCALE GENOMIC DNA]</scope>
    <source>
        <strain evidence="2 3">DSM 27848</strain>
    </source>
</reference>
<organism evidence="2 3">
    <name type="scientific">Lederbergia wuyishanensis</name>
    <dbReference type="NCBI Taxonomy" id="1347903"/>
    <lineage>
        <taxon>Bacteria</taxon>
        <taxon>Bacillati</taxon>
        <taxon>Bacillota</taxon>
        <taxon>Bacilli</taxon>
        <taxon>Bacillales</taxon>
        <taxon>Bacillaceae</taxon>
        <taxon>Lederbergia</taxon>
    </lineage>
</organism>
<gene>
    <name evidence="2" type="ORF">J2S14_001439</name>
</gene>